<dbReference type="EMBL" id="NHYE01001264">
    <property type="protein sequence ID" value="PPQ97313.1"/>
    <property type="molecule type" value="Genomic_DNA"/>
</dbReference>
<dbReference type="GO" id="GO:0031047">
    <property type="term" value="P:regulatory ncRNA-mediated gene silencing"/>
    <property type="evidence" value="ECO:0007669"/>
    <property type="project" value="InterPro"/>
</dbReference>
<proteinExistence type="predicted"/>
<organism evidence="2 3">
    <name type="scientific">Gymnopilus dilepis</name>
    <dbReference type="NCBI Taxonomy" id="231916"/>
    <lineage>
        <taxon>Eukaryota</taxon>
        <taxon>Fungi</taxon>
        <taxon>Dikarya</taxon>
        <taxon>Basidiomycota</taxon>
        <taxon>Agaricomycotina</taxon>
        <taxon>Agaricomycetes</taxon>
        <taxon>Agaricomycetidae</taxon>
        <taxon>Agaricales</taxon>
        <taxon>Agaricineae</taxon>
        <taxon>Hymenogastraceae</taxon>
        <taxon>Gymnopilus</taxon>
    </lineage>
</organism>
<dbReference type="InParanoid" id="A0A409Y2V9"/>
<evidence type="ECO:0000313" key="2">
    <source>
        <dbReference type="EMBL" id="PPQ97313.1"/>
    </source>
</evidence>
<sequence>MFGNTRQWPQATEIAVGPSYIWEKFLYFIGVNNDEPIDENWSDGDDDESSSESSKVTDNDIDGSSYGDLKIRIQDTTVWSLDANERLMEFVRDPVTNIAVFLSSYARSAGLIWADANLECMAIIVEFYIRYLLCNNVVPSIEPSLRRSLTLVEAAKLELPAISTVAKNLPDDFSRACSHCWHWERRLDAAPLSVNAPPPSPAEEQFSTLRVGGNKALYNTSHLQGSSSPPASDGIWGHPTEDPTELFGSRIRNATVSEACPRTDNWRKPTEQAALASLLNYVDLSLTHTTGIVERSLRRIKSVHPPHLLLSPSSRPIVDLQPNAATIEQSIQSNKARIVLEPAVVGWDGGQVATYSEPEILAAPEHKLPHEHDPSRTEITLLIDRDIETLTLLKPGMGLGGTWVQVLRQDSSTLGDDENNASNLVSTFWYLDNLTVIIPSFWSVRK</sequence>
<accession>A0A409Y2V9</accession>
<dbReference type="InterPro" id="IPR018606">
    <property type="entry name" value="Arb1"/>
</dbReference>
<name>A0A409Y2V9_9AGAR</name>
<dbReference type="GO" id="GO:0033167">
    <property type="term" value="C:ARC complex"/>
    <property type="evidence" value="ECO:0007669"/>
    <property type="project" value="InterPro"/>
</dbReference>
<reference evidence="2 3" key="1">
    <citation type="journal article" date="2018" name="Evol. Lett.">
        <title>Horizontal gene cluster transfer increased hallucinogenic mushroom diversity.</title>
        <authorList>
            <person name="Reynolds H.T."/>
            <person name="Vijayakumar V."/>
            <person name="Gluck-Thaler E."/>
            <person name="Korotkin H.B."/>
            <person name="Matheny P.B."/>
            <person name="Slot J.C."/>
        </authorList>
    </citation>
    <scope>NUCLEOTIDE SEQUENCE [LARGE SCALE GENOMIC DNA]</scope>
    <source>
        <strain evidence="2 3">SRW20</strain>
    </source>
</reference>
<dbReference type="Proteomes" id="UP000284706">
    <property type="component" value="Unassembled WGS sequence"/>
</dbReference>
<feature type="region of interest" description="Disordered" evidence="1">
    <location>
        <begin position="38"/>
        <end position="61"/>
    </location>
</feature>
<dbReference type="Pfam" id="PF09692">
    <property type="entry name" value="Arb1"/>
    <property type="match status" value="1"/>
</dbReference>
<protein>
    <submittedName>
        <fullName evidence="2">Uncharacterized protein</fullName>
    </submittedName>
</protein>
<dbReference type="OrthoDB" id="435402at2759"/>
<evidence type="ECO:0000313" key="3">
    <source>
        <dbReference type="Proteomes" id="UP000284706"/>
    </source>
</evidence>
<dbReference type="AlphaFoldDB" id="A0A409Y2V9"/>
<comment type="caution">
    <text evidence="2">The sequence shown here is derived from an EMBL/GenBank/DDBJ whole genome shotgun (WGS) entry which is preliminary data.</text>
</comment>
<keyword evidence="3" id="KW-1185">Reference proteome</keyword>
<evidence type="ECO:0000256" key="1">
    <source>
        <dbReference type="SAM" id="MobiDB-lite"/>
    </source>
</evidence>
<dbReference type="STRING" id="231916.A0A409Y2V9"/>
<feature type="compositionally biased region" description="Acidic residues" evidence="1">
    <location>
        <begin position="38"/>
        <end position="50"/>
    </location>
</feature>
<gene>
    <name evidence="2" type="ORF">CVT26_006650</name>
</gene>